<accession>A0AAN6N4A2</accession>
<reference evidence="3" key="1">
    <citation type="journal article" date="2023" name="Mol. Phylogenet. Evol.">
        <title>Genome-scale phylogeny and comparative genomics of the fungal order Sordariales.</title>
        <authorList>
            <person name="Hensen N."/>
            <person name="Bonometti L."/>
            <person name="Westerberg I."/>
            <person name="Brannstrom I.O."/>
            <person name="Guillou S."/>
            <person name="Cros-Aarteil S."/>
            <person name="Calhoun S."/>
            <person name="Haridas S."/>
            <person name="Kuo A."/>
            <person name="Mondo S."/>
            <person name="Pangilinan J."/>
            <person name="Riley R."/>
            <person name="LaButti K."/>
            <person name="Andreopoulos B."/>
            <person name="Lipzen A."/>
            <person name="Chen C."/>
            <person name="Yan M."/>
            <person name="Daum C."/>
            <person name="Ng V."/>
            <person name="Clum A."/>
            <person name="Steindorff A."/>
            <person name="Ohm R.A."/>
            <person name="Martin F."/>
            <person name="Silar P."/>
            <person name="Natvig D.O."/>
            <person name="Lalanne C."/>
            <person name="Gautier V."/>
            <person name="Ament-Velasquez S.L."/>
            <person name="Kruys A."/>
            <person name="Hutchinson M.I."/>
            <person name="Powell A.J."/>
            <person name="Barry K."/>
            <person name="Miller A.N."/>
            <person name="Grigoriev I.V."/>
            <person name="Debuchy R."/>
            <person name="Gladieux P."/>
            <person name="Hiltunen Thoren M."/>
            <person name="Johannesson H."/>
        </authorList>
    </citation>
    <scope>NUCLEOTIDE SEQUENCE [LARGE SCALE GENOMIC DNA]</scope>
    <source>
        <strain evidence="3">CBS 340.73</strain>
    </source>
</reference>
<feature type="compositionally biased region" description="Basic and acidic residues" evidence="1">
    <location>
        <begin position="184"/>
        <end position="229"/>
    </location>
</feature>
<organism evidence="2 3">
    <name type="scientific">Diplogelasinospora grovesii</name>
    <dbReference type="NCBI Taxonomy" id="303347"/>
    <lineage>
        <taxon>Eukaryota</taxon>
        <taxon>Fungi</taxon>
        <taxon>Dikarya</taxon>
        <taxon>Ascomycota</taxon>
        <taxon>Pezizomycotina</taxon>
        <taxon>Sordariomycetes</taxon>
        <taxon>Sordariomycetidae</taxon>
        <taxon>Sordariales</taxon>
        <taxon>Diplogelasinosporaceae</taxon>
        <taxon>Diplogelasinospora</taxon>
    </lineage>
</organism>
<gene>
    <name evidence="2" type="ORF">QBC46DRAFT_438863</name>
</gene>
<dbReference type="AlphaFoldDB" id="A0AAN6N4A2"/>
<protein>
    <submittedName>
        <fullName evidence="2">Uncharacterized protein</fullName>
    </submittedName>
</protein>
<name>A0AAN6N4A2_9PEZI</name>
<feature type="compositionally biased region" description="Pro residues" evidence="1">
    <location>
        <begin position="85"/>
        <end position="99"/>
    </location>
</feature>
<feature type="compositionally biased region" description="Low complexity" evidence="1">
    <location>
        <begin position="363"/>
        <end position="373"/>
    </location>
</feature>
<dbReference type="EMBL" id="MU853820">
    <property type="protein sequence ID" value="KAK3938917.1"/>
    <property type="molecule type" value="Genomic_DNA"/>
</dbReference>
<proteinExistence type="predicted"/>
<feature type="compositionally biased region" description="Low complexity" evidence="1">
    <location>
        <begin position="156"/>
        <end position="169"/>
    </location>
</feature>
<evidence type="ECO:0000313" key="3">
    <source>
        <dbReference type="Proteomes" id="UP001303473"/>
    </source>
</evidence>
<evidence type="ECO:0000313" key="2">
    <source>
        <dbReference type="EMBL" id="KAK3938917.1"/>
    </source>
</evidence>
<feature type="region of interest" description="Disordered" evidence="1">
    <location>
        <begin position="496"/>
        <end position="521"/>
    </location>
</feature>
<feature type="region of interest" description="Disordered" evidence="1">
    <location>
        <begin position="352"/>
        <end position="373"/>
    </location>
</feature>
<sequence>MPAVILPEEYEQLFARLIVPPPGPLILINGLPGVGKRAVAESLHITLGIDRSFLVEFPDTFPLGFKFTDDPGSSAKSSKPKTEPHPPPTVILRPPPAPHPSWAEARLLPKPPTLVTDRALLDVLAAKAKEIREEVIEASKAYAEIAATKEKGDSKGASSTGRLASSSSRHGNDGKKSAANTEDNNSHNTEKAPHSEEKTEARDKRKGVDRGDLSKDDSGEDVKAKRSADDAKAYWDNVHSQLRIDDNEIYGDGFACPEPSEHEEASKDATLALICKMNELENVSRVAIMSQYIPDTPQGRLTMLALEMAAYFSRRQFICVALTCSDPDEHARRLQSLQRLASRKTVDLSWVAGPKPVSPTAPPASSSEGAGLAGARVDCRDNRVVNIDTAKRQPLDVALQISSYAQERVAAREHEAFQALCERSSIVSNSTAPGSIRIPRHLSTSGTRLGSLRRMMVRRESTADIAATSSTSNPISPTASESSTILSPLSSIFSPITPTTARFGETPDPSPVDDEPVGSGIDWKAINWGKRLDEP</sequence>
<feature type="region of interest" description="Disordered" evidence="1">
    <location>
        <begin position="149"/>
        <end position="229"/>
    </location>
</feature>
<feature type="region of interest" description="Disordered" evidence="1">
    <location>
        <begin position="68"/>
        <end position="105"/>
    </location>
</feature>
<comment type="caution">
    <text evidence="2">The sequence shown here is derived from an EMBL/GenBank/DDBJ whole genome shotgun (WGS) entry which is preliminary data.</text>
</comment>
<keyword evidence="3" id="KW-1185">Reference proteome</keyword>
<evidence type="ECO:0000256" key="1">
    <source>
        <dbReference type="SAM" id="MobiDB-lite"/>
    </source>
</evidence>
<dbReference type="Proteomes" id="UP001303473">
    <property type="component" value="Unassembled WGS sequence"/>
</dbReference>